<evidence type="ECO:0000313" key="2">
    <source>
        <dbReference type="EMBL" id="EFO87481.1"/>
    </source>
</evidence>
<dbReference type="InParanoid" id="E3N668"/>
<keyword evidence="1" id="KW-0175">Coiled coil</keyword>
<evidence type="ECO:0000313" key="3">
    <source>
        <dbReference type="Proteomes" id="UP000008281"/>
    </source>
</evidence>
<dbReference type="HOGENOM" id="CLU_2924818_0_0_1"/>
<sequence length="61" mass="7165">MNALEKRVGILVEENNELKRVRTKLKITKSRGSALERRIHYMSQDNVLLKRRFDALQAEVV</sequence>
<reference evidence="2" key="1">
    <citation type="submission" date="2007-07" db="EMBL/GenBank/DDBJ databases">
        <title>PCAP assembly of the Caenorhabditis remanei genome.</title>
        <authorList>
            <consortium name="The Caenorhabditis remanei Sequencing Consortium"/>
            <person name="Wilson R.K."/>
        </authorList>
    </citation>
    <scope>NUCLEOTIDE SEQUENCE [LARGE SCALE GENOMIC DNA]</scope>
    <source>
        <strain evidence="2">PB4641</strain>
    </source>
</reference>
<evidence type="ECO:0000256" key="1">
    <source>
        <dbReference type="SAM" id="Coils"/>
    </source>
</evidence>
<name>E3N668_CAERE</name>
<protein>
    <submittedName>
        <fullName evidence="2">Uncharacterized protein</fullName>
    </submittedName>
</protein>
<keyword evidence="3" id="KW-1185">Reference proteome</keyword>
<accession>E3N668</accession>
<proteinExistence type="predicted"/>
<gene>
    <name evidence="2" type="ORF">CRE_03390</name>
</gene>
<feature type="coiled-coil region" evidence="1">
    <location>
        <begin position="1"/>
        <end position="31"/>
    </location>
</feature>
<dbReference type="EMBL" id="DS268537">
    <property type="protein sequence ID" value="EFO87481.1"/>
    <property type="molecule type" value="Genomic_DNA"/>
</dbReference>
<dbReference type="AlphaFoldDB" id="E3N668"/>
<organism evidence="3">
    <name type="scientific">Caenorhabditis remanei</name>
    <name type="common">Caenorhabditis vulgaris</name>
    <dbReference type="NCBI Taxonomy" id="31234"/>
    <lineage>
        <taxon>Eukaryota</taxon>
        <taxon>Metazoa</taxon>
        <taxon>Ecdysozoa</taxon>
        <taxon>Nematoda</taxon>
        <taxon>Chromadorea</taxon>
        <taxon>Rhabditida</taxon>
        <taxon>Rhabditina</taxon>
        <taxon>Rhabditomorpha</taxon>
        <taxon>Rhabditoidea</taxon>
        <taxon>Rhabditidae</taxon>
        <taxon>Peloderinae</taxon>
        <taxon>Caenorhabditis</taxon>
    </lineage>
</organism>
<dbReference type="Proteomes" id="UP000008281">
    <property type="component" value="Unassembled WGS sequence"/>
</dbReference>